<dbReference type="GO" id="GO:0006654">
    <property type="term" value="P:phosphatidic acid biosynthetic process"/>
    <property type="evidence" value="ECO:0007669"/>
    <property type="project" value="TreeGrafter"/>
</dbReference>
<protein>
    <recommendedName>
        <fullName evidence="6 9">1-acyl-sn-glycerol-3-phosphate acyltransferase</fullName>
        <ecNumber evidence="5 9">2.3.1.51</ecNumber>
    </recommendedName>
</protein>
<dbReference type="GO" id="GO:0016020">
    <property type="term" value="C:membrane"/>
    <property type="evidence" value="ECO:0007669"/>
    <property type="project" value="InterPro"/>
</dbReference>
<comment type="domain">
    <text evidence="9">The HXXXXD motif is essential for acyltransferase activity and may constitute the binding site for the phosphate moiety of the glycerol-3-phosphate.</text>
</comment>
<proteinExistence type="inferred from homology"/>
<keyword evidence="13" id="KW-1185">Reference proteome</keyword>
<evidence type="ECO:0000256" key="5">
    <source>
        <dbReference type="ARBA" id="ARBA00013211"/>
    </source>
</evidence>
<evidence type="ECO:0000256" key="6">
    <source>
        <dbReference type="ARBA" id="ARBA00016139"/>
    </source>
</evidence>
<dbReference type="SMART" id="SM00563">
    <property type="entry name" value="PlsC"/>
    <property type="match status" value="1"/>
</dbReference>
<dbReference type="AlphaFoldDB" id="C6HYL3"/>
<comment type="pathway">
    <text evidence="3">Lipid metabolism.</text>
</comment>
<gene>
    <name evidence="12" type="ORF">UBAL3_94240089</name>
</gene>
<dbReference type="Proteomes" id="UP000009374">
    <property type="component" value="Unassembled WGS sequence"/>
</dbReference>
<evidence type="ECO:0000256" key="2">
    <source>
        <dbReference type="ARBA" id="ARBA00004728"/>
    </source>
</evidence>
<reference evidence="12 13" key="1">
    <citation type="journal article" date="2009" name="Appl. Environ. Microbiol.">
        <title>Community genomic and proteomic analyses of chemoautotrophic iron-oxidizing "Leptospirillum rubarum" (Group II) and "Leptospirillum ferrodiazotrophum" (Group III) bacteria in acid mine drainage biofilms.</title>
        <authorList>
            <person name="Goltsman D.S."/>
            <person name="Denef V.J."/>
            <person name="Singer S.W."/>
            <person name="VerBerkmoes N.C."/>
            <person name="Lefsrud M."/>
            <person name="Mueller R.S."/>
            <person name="Dick G.J."/>
            <person name="Sun C.L."/>
            <person name="Wheeler K.E."/>
            <person name="Zemla A."/>
            <person name="Baker B.J."/>
            <person name="Hauser L."/>
            <person name="Land M."/>
            <person name="Shah M.B."/>
            <person name="Thelen M.P."/>
            <person name="Hettich R.L."/>
            <person name="Banfield J.F."/>
        </authorList>
    </citation>
    <scope>NUCLEOTIDE SEQUENCE [LARGE SCALE GENOMIC DNA]</scope>
</reference>
<keyword evidence="9" id="KW-1208">Phospholipid metabolism</keyword>
<dbReference type="Pfam" id="PF01553">
    <property type="entry name" value="Acyltransferase"/>
    <property type="match status" value="1"/>
</dbReference>
<dbReference type="PANTHER" id="PTHR10434:SF11">
    <property type="entry name" value="1-ACYL-SN-GLYCEROL-3-PHOSPHATE ACYLTRANSFERASE"/>
    <property type="match status" value="1"/>
</dbReference>
<feature type="region of interest" description="Disordered" evidence="10">
    <location>
        <begin position="252"/>
        <end position="272"/>
    </location>
</feature>
<evidence type="ECO:0000256" key="3">
    <source>
        <dbReference type="ARBA" id="ARBA00005189"/>
    </source>
</evidence>
<dbReference type="CDD" id="cd07989">
    <property type="entry name" value="LPLAT_AGPAT-like"/>
    <property type="match status" value="1"/>
</dbReference>
<evidence type="ECO:0000256" key="7">
    <source>
        <dbReference type="ARBA" id="ARBA00022679"/>
    </source>
</evidence>
<evidence type="ECO:0000256" key="10">
    <source>
        <dbReference type="SAM" id="MobiDB-lite"/>
    </source>
</evidence>
<evidence type="ECO:0000256" key="8">
    <source>
        <dbReference type="ARBA" id="ARBA00023315"/>
    </source>
</evidence>
<organism evidence="12 13">
    <name type="scientific">Leptospirillum ferrodiazotrophum</name>
    <dbReference type="NCBI Taxonomy" id="412449"/>
    <lineage>
        <taxon>Bacteria</taxon>
        <taxon>Pseudomonadati</taxon>
        <taxon>Nitrospirota</taxon>
        <taxon>Nitrospiria</taxon>
        <taxon>Nitrospirales</taxon>
        <taxon>Nitrospiraceae</taxon>
        <taxon>Leptospirillum</taxon>
    </lineage>
</organism>
<accession>C6HYL3</accession>
<comment type="pathway">
    <text evidence="2">Phospholipid metabolism; CDP-diacylglycerol biosynthesis; CDP-diacylglycerol from sn-glycerol 3-phosphate: step 2/3.</text>
</comment>
<sequence length="272" mass="29854">MAPSSLDNALPLEGPSTVAPLPLRARRVLASLWHIRRIFSLEKAPDPSRPKDILSAWFEDFLSLLDVEIRVSGERPATTAFLIVANHTSWLDIMVLRALFPTCFIAKEEIASWPVVGPMAREAGTIFIGRGRLSSFRDTLVAARASMDRNVPITVFPEGTTTRGDRLLPFKTGVFELCTETGRPALPVSLRYEDPAGRQLLSVSYTGNEHFFRSFGRTLREPRVVVRVHLSPPLSPEGRDRKSLSQAAQEAVSGGLALLAQSRPPTSSSGRG</sequence>
<comment type="catalytic activity">
    <reaction evidence="1 9">
        <text>a 1-acyl-sn-glycero-3-phosphate + an acyl-CoA = a 1,2-diacyl-sn-glycero-3-phosphate + CoA</text>
        <dbReference type="Rhea" id="RHEA:19709"/>
        <dbReference type="ChEBI" id="CHEBI:57287"/>
        <dbReference type="ChEBI" id="CHEBI:57970"/>
        <dbReference type="ChEBI" id="CHEBI:58342"/>
        <dbReference type="ChEBI" id="CHEBI:58608"/>
        <dbReference type="EC" id="2.3.1.51"/>
    </reaction>
</comment>
<keyword evidence="9" id="KW-0594">Phospholipid biosynthesis</keyword>
<dbReference type="InterPro" id="IPR002123">
    <property type="entry name" value="Plipid/glycerol_acylTrfase"/>
</dbReference>
<evidence type="ECO:0000256" key="9">
    <source>
        <dbReference type="RuleBase" id="RU361267"/>
    </source>
</evidence>
<dbReference type="SUPFAM" id="SSF69593">
    <property type="entry name" value="Glycerol-3-phosphate (1)-acyltransferase"/>
    <property type="match status" value="1"/>
</dbReference>
<comment type="similarity">
    <text evidence="4 9">Belongs to the 1-acyl-sn-glycerol-3-phosphate acyltransferase family.</text>
</comment>
<dbReference type="InterPro" id="IPR004552">
    <property type="entry name" value="AGP_acyltrans"/>
</dbReference>
<name>C6HYL3_9BACT</name>
<evidence type="ECO:0000313" key="12">
    <source>
        <dbReference type="EMBL" id="EES52298.1"/>
    </source>
</evidence>
<keyword evidence="7 9" id="KW-0808">Transferase</keyword>
<evidence type="ECO:0000313" key="13">
    <source>
        <dbReference type="Proteomes" id="UP000009374"/>
    </source>
</evidence>
<feature type="domain" description="Phospholipid/glycerol acyltransferase" evidence="11">
    <location>
        <begin position="81"/>
        <end position="193"/>
    </location>
</feature>
<keyword evidence="9" id="KW-0444">Lipid biosynthesis</keyword>
<evidence type="ECO:0000256" key="4">
    <source>
        <dbReference type="ARBA" id="ARBA00008655"/>
    </source>
</evidence>
<evidence type="ECO:0000256" key="1">
    <source>
        <dbReference type="ARBA" id="ARBA00001141"/>
    </source>
</evidence>
<keyword evidence="9" id="KW-0443">Lipid metabolism</keyword>
<keyword evidence="8 9" id="KW-0012">Acyltransferase</keyword>
<dbReference type="PANTHER" id="PTHR10434">
    <property type="entry name" value="1-ACYL-SN-GLYCEROL-3-PHOSPHATE ACYLTRANSFERASE"/>
    <property type="match status" value="1"/>
</dbReference>
<evidence type="ECO:0000259" key="11">
    <source>
        <dbReference type="SMART" id="SM00563"/>
    </source>
</evidence>
<dbReference type="NCBIfam" id="TIGR00530">
    <property type="entry name" value="AGP_acyltrn"/>
    <property type="match status" value="1"/>
</dbReference>
<dbReference type="EC" id="2.3.1.51" evidence="5 9"/>
<dbReference type="EMBL" id="GG693878">
    <property type="protein sequence ID" value="EES52298.1"/>
    <property type="molecule type" value="Genomic_DNA"/>
</dbReference>
<feature type="compositionally biased region" description="Polar residues" evidence="10">
    <location>
        <begin position="263"/>
        <end position="272"/>
    </location>
</feature>
<dbReference type="GO" id="GO:0003841">
    <property type="term" value="F:1-acylglycerol-3-phosphate O-acyltransferase activity"/>
    <property type="evidence" value="ECO:0007669"/>
    <property type="project" value="UniProtKB-UniRule"/>
</dbReference>